<gene>
    <name evidence="1" type="ORF">TU35_004835</name>
</gene>
<name>A0ACC6V1C9_9CREN</name>
<organism evidence="1 2">
    <name type="scientific">Thermoproteus sp. AZ2</name>
    <dbReference type="NCBI Taxonomy" id="1609232"/>
    <lineage>
        <taxon>Archaea</taxon>
        <taxon>Thermoproteota</taxon>
        <taxon>Thermoprotei</taxon>
        <taxon>Thermoproteales</taxon>
        <taxon>Thermoproteaceae</taxon>
        <taxon>Thermoproteus</taxon>
    </lineage>
</organism>
<evidence type="ECO:0000313" key="2">
    <source>
        <dbReference type="Proteomes" id="UP000033636"/>
    </source>
</evidence>
<sequence length="94" mass="10621">MWIEIVAFVPTEIGICRTCDEVARAFKISLTENSEYKDFEPIAILLSQLGDTPVRITGPMTLRGLYLMARHRTGRLPLIIINDKLVHKGPIKTL</sequence>
<accession>A0ACC6V1C9</accession>
<proteinExistence type="predicted"/>
<reference evidence="1" key="1">
    <citation type="submission" date="2024-07" db="EMBL/GenBank/DDBJ databases">
        <title>Metagenome and Metagenome-Assembled Genomes of Archaea from a hot spring from the geothermal field of Los Azufres, Mexico.</title>
        <authorList>
            <person name="Marin-Paredes R."/>
            <person name="Martinez-Romero E."/>
            <person name="Servin-Garciduenas L.E."/>
        </authorList>
    </citation>
    <scope>NUCLEOTIDE SEQUENCE</scope>
</reference>
<evidence type="ECO:0000313" key="1">
    <source>
        <dbReference type="EMBL" id="MFB6490561.1"/>
    </source>
</evidence>
<comment type="caution">
    <text evidence="1">The sequence shown here is derived from an EMBL/GenBank/DDBJ whole genome shotgun (WGS) entry which is preliminary data.</text>
</comment>
<protein>
    <submittedName>
        <fullName evidence="1">Uncharacterized protein</fullName>
    </submittedName>
</protein>
<dbReference type="Proteomes" id="UP000033636">
    <property type="component" value="Unassembled WGS sequence"/>
</dbReference>
<dbReference type="EMBL" id="JZWT02000010">
    <property type="protein sequence ID" value="MFB6490561.1"/>
    <property type="molecule type" value="Genomic_DNA"/>
</dbReference>